<dbReference type="GO" id="GO:0010073">
    <property type="term" value="P:meristem maintenance"/>
    <property type="evidence" value="ECO:0007669"/>
    <property type="project" value="InterPro"/>
</dbReference>
<dbReference type="Proteomes" id="UP000236291">
    <property type="component" value="Unassembled WGS sequence"/>
</dbReference>
<dbReference type="AlphaFoldDB" id="A0A2K3N9B8"/>
<protein>
    <recommendedName>
        <fullName evidence="1">Aminotransferase-like plant mobile domain-containing protein</fullName>
    </recommendedName>
</protein>
<evidence type="ECO:0000313" key="3">
    <source>
        <dbReference type="Proteomes" id="UP000236291"/>
    </source>
</evidence>
<gene>
    <name evidence="2" type="ORF">L195_g022912</name>
</gene>
<dbReference type="PANTHER" id="PTHR46033">
    <property type="entry name" value="PROTEIN MAIN-LIKE 2"/>
    <property type="match status" value="1"/>
</dbReference>
<evidence type="ECO:0000313" key="2">
    <source>
        <dbReference type="EMBL" id="PNX99643.1"/>
    </source>
</evidence>
<name>A0A2K3N9B8_TRIPR</name>
<dbReference type="PANTHER" id="PTHR46033:SF65">
    <property type="entry name" value="AMINOTRANSFERASE-LIKE PLANT MOBILE DOMAIN-CONTAINING PROTEIN"/>
    <property type="match status" value="1"/>
</dbReference>
<dbReference type="Pfam" id="PF10536">
    <property type="entry name" value="PMD"/>
    <property type="match status" value="1"/>
</dbReference>
<accession>A0A2K3N9B8</accession>
<reference evidence="2 3" key="1">
    <citation type="journal article" date="2014" name="Am. J. Bot.">
        <title>Genome assembly and annotation for red clover (Trifolium pratense; Fabaceae).</title>
        <authorList>
            <person name="Istvanek J."/>
            <person name="Jaros M."/>
            <person name="Krenek A."/>
            <person name="Repkova J."/>
        </authorList>
    </citation>
    <scope>NUCLEOTIDE SEQUENCE [LARGE SCALE GENOMIC DNA]</scope>
    <source>
        <strain evidence="3">cv. Tatra</strain>
        <tissue evidence="2">Young leaves</tissue>
    </source>
</reference>
<feature type="domain" description="Aminotransferase-like plant mobile" evidence="1">
    <location>
        <begin position="29"/>
        <end position="123"/>
    </location>
</feature>
<proteinExistence type="predicted"/>
<sequence>MASSSNTKKMIPYAGKWNTITLSTYEEGLKYQQEMIIAVLHFFESSTNTFHFECGMMTPTLFDVAAITGLLPIGDTYDPFKASDNIKFDFHNKCYSKYILENQKDDDEVSTEEHVAFLTLWLS</sequence>
<organism evidence="2 3">
    <name type="scientific">Trifolium pratense</name>
    <name type="common">Red clover</name>
    <dbReference type="NCBI Taxonomy" id="57577"/>
    <lineage>
        <taxon>Eukaryota</taxon>
        <taxon>Viridiplantae</taxon>
        <taxon>Streptophyta</taxon>
        <taxon>Embryophyta</taxon>
        <taxon>Tracheophyta</taxon>
        <taxon>Spermatophyta</taxon>
        <taxon>Magnoliopsida</taxon>
        <taxon>eudicotyledons</taxon>
        <taxon>Gunneridae</taxon>
        <taxon>Pentapetalae</taxon>
        <taxon>rosids</taxon>
        <taxon>fabids</taxon>
        <taxon>Fabales</taxon>
        <taxon>Fabaceae</taxon>
        <taxon>Papilionoideae</taxon>
        <taxon>50 kb inversion clade</taxon>
        <taxon>NPAAA clade</taxon>
        <taxon>Hologalegina</taxon>
        <taxon>IRL clade</taxon>
        <taxon>Trifolieae</taxon>
        <taxon>Trifolium</taxon>
    </lineage>
</organism>
<evidence type="ECO:0000259" key="1">
    <source>
        <dbReference type="Pfam" id="PF10536"/>
    </source>
</evidence>
<dbReference type="InterPro" id="IPR044824">
    <property type="entry name" value="MAIN-like"/>
</dbReference>
<dbReference type="EMBL" id="ASHM01017985">
    <property type="protein sequence ID" value="PNX99643.1"/>
    <property type="molecule type" value="Genomic_DNA"/>
</dbReference>
<dbReference type="InterPro" id="IPR019557">
    <property type="entry name" value="AminoTfrase-like_pln_mobile"/>
</dbReference>
<reference evidence="2 3" key="2">
    <citation type="journal article" date="2017" name="Front. Plant Sci.">
        <title>Gene Classification and Mining of Molecular Markers Useful in Red Clover (Trifolium pratense) Breeding.</title>
        <authorList>
            <person name="Istvanek J."/>
            <person name="Dluhosova J."/>
            <person name="Dluhos P."/>
            <person name="Patkova L."/>
            <person name="Nedelnik J."/>
            <person name="Repkova J."/>
        </authorList>
    </citation>
    <scope>NUCLEOTIDE SEQUENCE [LARGE SCALE GENOMIC DNA]</scope>
    <source>
        <strain evidence="3">cv. Tatra</strain>
        <tissue evidence="2">Young leaves</tissue>
    </source>
</reference>
<comment type="caution">
    <text evidence="2">The sequence shown here is derived from an EMBL/GenBank/DDBJ whole genome shotgun (WGS) entry which is preliminary data.</text>
</comment>